<dbReference type="InterPro" id="IPR013750">
    <property type="entry name" value="GHMP_kinase_C_dom"/>
</dbReference>
<keyword evidence="4 7" id="KW-0547">Nucleotide-binding</keyword>
<dbReference type="PIRSF" id="PIRSF000676">
    <property type="entry name" value="Homoser_kin"/>
    <property type="match status" value="1"/>
</dbReference>
<keyword evidence="6 7" id="KW-0067">ATP-binding</keyword>
<keyword evidence="2 7" id="KW-0808">Transferase</keyword>
<feature type="domain" description="GHMP kinase N-terminal" evidence="9">
    <location>
        <begin position="57"/>
        <end position="134"/>
    </location>
</feature>
<accession>A0A2V1MWA4</accession>
<evidence type="ECO:0000313" key="12">
    <source>
        <dbReference type="Proteomes" id="UP000245080"/>
    </source>
</evidence>
<keyword evidence="1 7" id="KW-0028">Amino-acid biosynthesis</keyword>
<dbReference type="InterPro" id="IPR014721">
    <property type="entry name" value="Ribsml_uS5_D2-typ_fold_subgr"/>
</dbReference>
<dbReference type="InterPro" id="IPR000870">
    <property type="entry name" value="Homoserine_kinase"/>
</dbReference>
<dbReference type="EMBL" id="QCXQ01000006">
    <property type="protein sequence ID" value="PWF99356.1"/>
    <property type="molecule type" value="Genomic_DNA"/>
</dbReference>
<comment type="pathway">
    <text evidence="7">Amino-acid biosynthesis; L-threonine biosynthesis; L-threonine from L-aspartate: step 4/5.</text>
</comment>
<keyword evidence="7" id="KW-0963">Cytoplasm</keyword>
<comment type="similarity">
    <text evidence="7">Belongs to the GHMP kinase family. Homoserine kinase subfamily.</text>
</comment>
<keyword evidence="3 7" id="KW-0791">Threonine biosynthesis</keyword>
<reference evidence="11 12" key="1">
    <citation type="journal article" date="2018" name="Int. J. Syst. Evol. Microbiol.">
        <title>Lactobacillus bambusae sp. nov., isolated from a traditional fermented Ma-bamboo shoots of Taiwan.</title>
        <authorList>
            <person name="Wang L.-T."/>
        </authorList>
    </citation>
    <scope>NUCLEOTIDE SEQUENCE [LARGE SCALE GENOMIC DNA]</scope>
    <source>
        <strain evidence="11 12">BS-W1</strain>
    </source>
</reference>
<comment type="subcellular location">
    <subcellularLocation>
        <location evidence="7">Cytoplasm</location>
    </subcellularLocation>
</comment>
<dbReference type="InterPro" id="IPR020568">
    <property type="entry name" value="Ribosomal_Su5_D2-typ_SF"/>
</dbReference>
<evidence type="ECO:0000256" key="7">
    <source>
        <dbReference type="HAMAP-Rule" id="MF_00384"/>
    </source>
</evidence>
<dbReference type="RefSeq" id="WP_109250814.1">
    <property type="nucleotide sequence ID" value="NZ_QCXQ01000006.1"/>
</dbReference>
<protein>
    <recommendedName>
        <fullName evidence="7 8">Homoserine kinase</fullName>
        <shortName evidence="7">HK</shortName>
        <shortName evidence="7">HSK</shortName>
        <ecNumber evidence="7 8">2.7.1.39</ecNumber>
    </recommendedName>
</protein>
<dbReference type="NCBIfam" id="TIGR00191">
    <property type="entry name" value="thrB"/>
    <property type="match status" value="1"/>
</dbReference>
<evidence type="ECO:0000256" key="1">
    <source>
        <dbReference type="ARBA" id="ARBA00022605"/>
    </source>
</evidence>
<evidence type="ECO:0000256" key="2">
    <source>
        <dbReference type="ARBA" id="ARBA00022679"/>
    </source>
</evidence>
<evidence type="ECO:0000256" key="8">
    <source>
        <dbReference type="NCBIfam" id="TIGR00191"/>
    </source>
</evidence>
<dbReference type="Gene3D" id="3.30.230.10">
    <property type="match status" value="1"/>
</dbReference>
<evidence type="ECO:0000256" key="6">
    <source>
        <dbReference type="ARBA" id="ARBA00022840"/>
    </source>
</evidence>
<sequence>MGKIIIRVPATSANFGPGYGSIGLALHLYLTVIIEEVTETWHVNHALGDGIPTDEHNLIVQTALRINQNLVPHQLTIMSDIPIYRGLGSSMSAIIAGIKVANALTEHDYTLQEQMDLAAKLEGHADNAGAALLGSAVVSDFDGTDAHAVKLPFPDEIQALAFIRAQGVDQKAKDEATPKTLPFEEAVETSGAANMLVAALETGQWAIASRMIERDNFHEKALADLVPELDMIREKAHELNIYGTYLSGNGPTVITLGTEPQLTQLRQKINMLDLPGSIRRLTIDRDGATTINE</sequence>
<comment type="function">
    <text evidence="7">Catalyzes the ATP-dependent phosphorylation of L-homoserine to L-homoserine phosphate.</text>
</comment>
<dbReference type="GO" id="GO:0009088">
    <property type="term" value="P:threonine biosynthetic process"/>
    <property type="evidence" value="ECO:0007669"/>
    <property type="project" value="UniProtKB-UniRule"/>
</dbReference>
<keyword evidence="5 7" id="KW-0418">Kinase</keyword>
<dbReference type="SUPFAM" id="SSF54211">
    <property type="entry name" value="Ribosomal protein S5 domain 2-like"/>
    <property type="match status" value="1"/>
</dbReference>
<comment type="caution">
    <text evidence="11">The sequence shown here is derived from an EMBL/GenBank/DDBJ whole genome shotgun (WGS) entry which is preliminary data.</text>
</comment>
<dbReference type="Gene3D" id="3.30.70.890">
    <property type="entry name" value="GHMP kinase, C-terminal domain"/>
    <property type="match status" value="1"/>
</dbReference>
<evidence type="ECO:0000256" key="5">
    <source>
        <dbReference type="ARBA" id="ARBA00022777"/>
    </source>
</evidence>
<dbReference type="Pfam" id="PF00288">
    <property type="entry name" value="GHMP_kinases_N"/>
    <property type="match status" value="1"/>
</dbReference>
<comment type="caution">
    <text evidence="7">Lacks conserved residue(s) required for the propagation of feature annotation.</text>
</comment>
<dbReference type="PRINTS" id="PR00958">
    <property type="entry name" value="HOMSERKINASE"/>
</dbReference>
<dbReference type="Proteomes" id="UP000245080">
    <property type="component" value="Unassembled WGS sequence"/>
</dbReference>
<dbReference type="EC" id="2.7.1.39" evidence="7 8"/>
<evidence type="ECO:0000259" key="9">
    <source>
        <dbReference type="Pfam" id="PF00288"/>
    </source>
</evidence>
<dbReference type="SUPFAM" id="SSF55060">
    <property type="entry name" value="GHMP Kinase, C-terminal domain"/>
    <property type="match status" value="1"/>
</dbReference>
<dbReference type="UniPathway" id="UPA00050">
    <property type="reaction ID" value="UER00064"/>
</dbReference>
<dbReference type="GO" id="GO:0004413">
    <property type="term" value="F:homoserine kinase activity"/>
    <property type="evidence" value="ECO:0007669"/>
    <property type="project" value="UniProtKB-UniRule"/>
</dbReference>
<proteinExistence type="inferred from homology"/>
<keyword evidence="12" id="KW-1185">Reference proteome</keyword>
<evidence type="ECO:0000313" key="11">
    <source>
        <dbReference type="EMBL" id="PWF99356.1"/>
    </source>
</evidence>
<evidence type="ECO:0000256" key="4">
    <source>
        <dbReference type="ARBA" id="ARBA00022741"/>
    </source>
</evidence>
<feature type="domain" description="GHMP kinase C-terminal" evidence="10">
    <location>
        <begin position="197"/>
        <end position="269"/>
    </location>
</feature>
<organism evidence="11 12">
    <name type="scientific">Levilactobacillus bambusae</name>
    <dbReference type="NCBI Taxonomy" id="2024736"/>
    <lineage>
        <taxon>Bacteria</taxon>
        <taxon>Bacillati</taxon>
        <taxon>Bacillota</taxon>
        <taxon>Bacilli</taxon>
        <taxon>Lactobacillales</taxon>
        <taxon>Lactobacillaceae</taxon>
        <taxon>Levilactobacillus</taxon>
    </lineage>
</organism>
<gene>
    <name evidence="7" type="primary">thrB</name>
    <name evidence="11" type="ORF">DCM90_07830</name>
</gene>
<dbReference type="InterPro" id="IPR036554">
    <property type="entry name" value="GHMP_kinase_C_sf"/>
</dbReference>
<dbReference type="Pfam" id="PF08544">
    <property type="entry name" value="GHMP_kinases_C"/>
    <property type="match status" value="1"/>
</dbReference>
<dbReference type="OrthoDB" id="9769912at2"/>
<dbReference type="PANTHER" id="PTHR20861">
    <property type="entry name" value="HOMOSERINE/4-DIPHOSPHOCYTIDYL-2-C-METHYL-D-ERYTHRITOL KINASE"/>
    <property type="match status" value="1"/>
</dbReference>
<dbReference type="PANTHER" id="PTHR20861:SF1">
    <property type="entry name" value="HOMOSERINE KINASE"/>
    <property type="match status" value="1"/>
</dbReference>
<dbReference type="GO" id="GO:0005737">
    <property type="term" value="C:cytoplasm"/>
    <property type="evidence" value="ECO:0007669"/>
    <property type="project" value="UniProtKB-SubCell"/>
</dbReference>
<dbReference type="GO" id="GO:0005524">
    <property type="term" value="F:ATP binding"/>
    <property type="evidence" value="ECO:0007669"/>
    <property type="project" value="UniProtKB-UniRule"/>
</dbReference>
<dbReference type="AlphaFoldDB" id="A0A2V1MWA4"/>
<dbReference type="HAMAP" id="MF_00384">
    <property type="entry name" value="Homoser_kinase"/>
    <property type="match status" value="1"/>
</dbReference>
<comment type="catalytic activity">
    <reaction evidence="7">
        <text>L-homoserine + ATP = O-phospho-L-homoserine + ADP + H(+)</text>
        <dbReference type="Rhea" id="RHEA:13985"/>
        <dbReference type="ChEBI" id="CHEBI:15378"/>
        <dbReference type="ChEBI" id="CHEBI:30616"/>
        <dbReference type="ChEBI" id="CHEBI:57476"/>
        <dbReference type="ChEBI" id="CHEBI:57590"/>
        <dbReference type="ChEBI" id="CHEBI:456216"/>
        <dbReference type="EC" id="2.7.1.39"/>
    </reaction>
</comment>
<dbReference type="InterPro" id="IPR006204">
    <property type="entry name" value="GHMP_kinase_N_dom"/>
</dbReference>
<evidence type="ECO:0000259" key="10">
    <source>
        <dbReference type="Pfam" id="PF08544"/>
    </source>
</evidence>
<evidence type="ECO:0000256" key="3">
    <source>
        <dbReference type="ARBA" id="ARBA00022697"/>
    </source>
</evidence>
<name>A0A2V1MWA4_9LACO</name>